<name>A0ABW0ZJN9_9ACTN</name>
<keyword evidence="3" id="KW-1185">Reference proteome</keyword>
<evidence type="ECO:0000313" key="2">
    <source>
        <dbReference type="EMBL" id="MFC5730408.1"/>
    </source>
</evidence>
<gene>
    <name evidence="2" type="ORF">ACFPQB_15900</name>
</gene>
<keyword evidence="1" id="KW-0472">Membrane</keyword>
<organism evidence="2 3">
    <name type="scientific">Nocardioides vastitatis</name>
    <dbReference type="NCBI Taxonomy" id="2568655"/>
    <lineage>
        <taxon>Bacteria</taxon>
        <taxon>Bacillati</taxon>
        <taxon>Actinomycetota</taxon>
        <taxon>Actinomycetes</taxon>
        <taxon>Propionibacteriales</taxon>
        <taxon>Nocardioidaceae</taxon>
        <taxon>Nocardioides</taxon>
    </lineage>
</organism>
<reference evidence="3" key="1">
    <citation type="journal article" date="2019" name="Int. J. Syst. Evol. Microbiol.">
        <title>The Global Catalogue of Microorganisms (GCM) 10K type strain sequencing project: providing services to taxonomists for standard genome sequencing and annotation.</title>
        <authorList>
            <consortium name="The Broad Institute Genomics Platform"/>
            <consortium name="The Broad Institute Genome Sequencing Center for Infectious Disease"/>
            <person name="Wu L."/>
            <person name="Ma J."/>
        </authorList>
    </citation>
    <scope>NUCLEOTIDE SEQUENCE [LARGE SCALE GENOMIC DNA]</scope>
    <source>
        <strain evidence="3">YIM 94188</strain>
    </source>
</reference>
<sequence>MDALTYAWTVSLLVTACTLPIGIIRTLAYRSGQIDHTPTMRTVAIFAMSLGLLGLLCFAALSAAMLLR</sequence>
<proteinExistence type="predicted"/>
<dbReference type="Proteomes" id="UP001596072">
    <property type="component" value="Unassembled WGS sequence"/>
</dbReference>
<dbReference type="RefSeq" id="WP_136432673.1">
    <property type="nucleotide sequence ID" value="NZ_JBHSNS010000008.1"/>
</dbReference>
<feature type="transmembrane region" description="Helical" evidence="1">
    <location>
        <begin position="45"/>
        <end position="67"/>
    </location>
</feature>
<feature type="transmembrane region" description="Helical" evidence="1">
    <location>
        <begin position="6"/>
        <end position="24"/>
    </location>
</feature>
<comment type="caution">
    <text evidence="2">The sequence shown here is derived from an EMBL/GenBank/DDBJ whole genome shotgun (WGS) entry which is preliminary data.</text>
</comment>
<keyword evidence="1" id="KW-0812">Transmembrane</keyword>
<evidence type="ECO:0000256" key="1">
    <source>
        <dbReference type="SAM" id="Phobius"/>
    </source>
</evidence>
<dbReference type="EMBL" id="JBHSNS010000008">
    <property type="protein sequence ID" value="MFC5730408.1"/>
    <property type="molecule type" value="Genomic_DNA"/>
</dbReference>
<protein>
    <submittedName>
        <fullName evidence="2">Uncharacterized protein</fullName>
    </submittedName>
</protein>
<accession>A0ABW0ZJN9</accession>
<evidence type="ECO:0000313" key="3">
    <source>
        <dbReference type="Proteomes" id="UP001596072"/>
    </source>
</evidence>
<keyword evidence="1" id="KW-1133">Transmembrane helix</keyword>